<feature type="compositionally biased region" description="Polar residues" evidence="1">
    <location>
        <begin position="209"/>
        <end position="219"/>
    </location>
</feature>
<protein>
    <submittedName>
        <fullName evidence="2">Uncharacterized protein</fullName>
    </submittedName>
</protein>
<dbReference type="RefSeq" id="XP_018139004.1">
    <property type="nucleotide sequence ID" value="XM_018291000.1"/>
</dbReference>
<name>A0A179F6V5_METCM</name>
<feature type="region of interest" description="Disordered" evidence="1">
    <location>
        <begin position="139"/>
        <end position="219"/>
    </location>
</feature>
<proteinExistence type="predicted"/>
<dbReference type="AlphaFoldDB" id="A0A179F6V5"/>
<organism evidence="2 3">
    <name type="scientific">Pochonia chlamydosporia 170</name>
    <dbReference type="NCBI Taxonomy" id="1380566"/>
    <lineage>
        <taxon>Eukaryota</taxon>
        <taxon>Fungi</taxon>
        <taxon>Dikarya</taxon>
        <taxon>Ascomycota</taxon>
        <taxon>Pezizomycotina</taxon>
        <taxon>Sordariomycetes</taxon>
        <taxon>Hypocreomycetidae</taxon>
        <taxon>Hypocreales</taxon>
        <taxon>Clavicipitaceae</taxon>
        <taxon>Pochonia</taxon>
    </lineage>
</organism>
<reference evidence="2 3" key="1">
    <citation type="journal article" date="2016" name="PLoS Pathog.">
        <title>Biosynthesis of antibiotic leucinostatins in bio-control fungus Purpureocillium lilacinum and their inhibition on phytophthora revealed by genome mining.</title>
        <authorList>
            <person name="Wang G."/>
            <person name="Liu Z."/>
            <person name="Lin R."/>
            <person name="Li E."/>
            <person name="Mao Z."/>
            <person name="Ling J."/>
            <person name="Yang Y."/>
            <person name="Yin W.B."/>
            <person name="Xie B."/>
        </authorList>
    </citation>
    <scope>NUCLEOTIDE SEQUENCE [LARGE SCALE GENOMIC DNA]</scope>
    <source>
        <strain evidence="2">170</strain>
    </source>
</reference>
<dbReference type="Proteomes" id="UP000078397">
    <property type="component" value="Unassembled WGS sequence"/>
</dbReference>
<gene>
    <name evidence="2" type="ORF">VFPPC_13223</name>
</gene>
<feature type="compositionally biased region" description="Low complexity" evidence="1">
    <location>
        <begin position="151"/>
        <end position="180"/>
    </location>
</feature>
<dbReference type="EMBL" id="LSBJ02000001">
    <property type="protein sequence ID" value="OAQ61195.1"/>
    <property type="molecule type" value="Genomic_DNA"/>
</dbReference>
<feature type="compositionally biased region" description="Low complexity" evidence="1">
    <location>
        <begin position="193"/>
        <end position="208"/>
    </location>
</feature>
<comment type="caution">
    <text evidence="2">The sequence shown here is derived from an EMBL/GenBank/DDBJ whole genome shotgun (WGS) entry which is preliminary data.</text>
</comment>
<dbReference type="KEGG" id="pchm:VFPPC_13223"/>
<sequence length="331" mass="36887">MAYYEEEMNQSYQDDLSVIDQGQRYYHFTPQHDLQPDFSIVPLFPSLPSDTPSYDTAILYAEEAFAGLDVDYFANDAAATMNSSTPFSATGQGGASAQVDPWFYFPTPPGSDFLGSESIPSETYLFIPGQNLLPEFTNLEISHPDSPDPWSTSCSPVSSTTTSCTTRQTSPVVKSKASKASLKKRKRGANTSARQTKAKATTAQPQTQCRGSDTPSPQRALQDQILLDGKKKGYSYKQILKTHEFGIAESTLRGRYRHLTQDAVQRVRNPQWLESDVTLLLQAVPLFRRLNGKPKVFWESVGKYILDHGGSRKFSGKTCHAKYTEQTGKHW</sequence>
<keyword evidence="3" id="KW-1185">Reference proteome</keyword>
<dbReference type="GeneID" id="28854994"/>
<dbReference type="STRING" id="1380566.A0A179F6V5"/>
<evidence type="ECO:0000256" key="1">
    <source>
        <dbReference type="SAM" id="MobiDB-lite"/>
    </source>
</evidence>
<dbReference type="OrthoDB" id="3439209at2759"/>
<accession>A0A179F6V5</accession>
<evidence type="ECO:0000313" key="3">
    <source>
        <dbReference type="Proteomes" id="UP000078397"/>
    </source>
</evidence>
<evidence type="ECO:0000313" key="2">
    <source>
        <dbReference type="EMBL" id="OAQ61195.1"/>
    </source>
</evidence>